<evidence type="ECO:0000259" key="1">
    <source>
        <dbReference type="Pfam" id="PF13649"/>
    </source>
</evidence>
<protein>
    <recommendedName>
        <fullName evidence="1">Methyltransferase domain-containing protein</fullName>
    </recommendedName>
</protein>
<evidence type="ECO:0000313" key="2">
    <source>
        <dbReference type="EMBL" id="GAE02621.1"/>
    </source>
</evidence>
<dbReference type="SUPFAM" id="SSF53335">
    <property type="entry name" value="S-adenosyl-L-methionine-dependent methyltransferases"/>
    <property type="match status" value="1"/>
</dbReference>
<dbReference type="HOGENOM" id="CLU_1127539_0_0_9"/>
<dbReference type="InterPro" id="IPR029063">
    <property type="entry name" value="SAM-dependent_MTases_sf"/>
</dbReference>
<dbReference type="Proteomes" id="UP000054164">
    <property type="component" value="Unassembled WGS sequence"/>
</dbReference>
<dbReference type="Pfam" id="PF13649">
    <property type="entry name" value="Methyltransf_25"/>
    <property type="match status" value="1"/>
</dbReference>
<sequence>MTNEQEIYSEQWKTSANYFYDNGSYSWMCSKVKRYKIILEIGCGTGQSTLSLLENGHKVISIEKNNFCIEKAKFFLESKGYKIGSIESNLQNCDVIFINNDLLDSQLTDFLNNISFDLVISWNVGSYWDKEMIEYYVPFMLEYGLNIEQISSNKESSYGELITWKSCKIASEKNVPIHIIDRGLEKITRINDLYYYTLKKEFSYSKIKYDNKSVKTLSGNGRILTCNGKVNTDETINIYLNSILIK</sequence>
<dbReference type="CDD" id="cd02440">
    <property type="entry name" value="AdoMet_MTases"/>
    <property type="match status" value="1"/>
</dbReference>
<dbReference type="RefSeq" id="WP_030035405.1">
    <property type="nucleotide sequence ID" value="NZ_DF384213.1"/>
</dbReference>
<proteinExistence type="predicted"/>
<gene>
    <name evidence="2" type="ORF">CBO05C_2311</name>
</gene>
<reference evidence="2" key="1">
    <citation type="submission" date="2013-10" db="EMBL/GenBank/DDBJ databases">
        <title>Draft genome sequence of Clostridium botulinum type B strain Osaka05.</title>
        <authorList>
            <person name="Sakaguchi Y."/>
            <person name="Hosomi K."/>
            <person name="Uchiyama J."/>
            <person name="Ogura Y."/>
            <person name="Sakaguchi M."/>
            <person name="Kohda T."/>
            <person name="Mukamoto M."/>
            <person name="Misawa N."/>
            <person name="Matsuzaki S."/>
            <person name="Hayashi T."/>
            <person name="Kozaki S."/>
        </authorList>
    </citation>
    <scope>NUCLEOTIDE SEQUENCE</scope>
    <source>
        <strain evidence="2">Osaka05</strain>
    </source>
</reference>
<dbReference type="InterPro" id="IPR041698">
    <property type="entry name" value="Methyltransf_25"/>
</dbReference>
<dbReference type="EMBL" id="DF384213">
    <property type="protein sequence ID" value="GAE02621.1"/>
    <property type="molecule type" value="Genomic_DNA"/>
</dbReference>
<dbReference type="Gene3D" id="3.40.50.150">
    <property type="entry name" value="Vaccinia Virus protein VP39"/>
    <property type="match status" value="1"/>
</dbReference>
<organism evidence="2">
    <name type="scientific">Clostridium botulinum B str. Osaka05</name>
    <dbReference type="NCBI Taxonomy" id="1407017"/>
    <lineage>
        <taxon>Bacteria</taxon>
        <taxon>Bacillati</taxon>
        <taxon>Bacillota</taxon>
        <taxon>Clostridia</taxon>
        <taxon>Eubacteriales</taxon>
        <taxon>Clostridiaceae</taxon>
        <taxon>Clostridium</taxon>
    </lineage>
</organism>
<name>A0A0S6U2Q1_CLOBO</name>
<feature type="domain" description="Methyltransferase" evidence="1">
    <location>
        <begin position="38"/>
        <end position="130"/>
    </location>
</feature>
<accession>A0A0S6U2Q1</accession>
<dbReference type="AlphaFoldDB" id="A0A0S6U2Q1"/>